<evidence type="ECO:0000256" key="4">
    <source>
        <dbReference type="SAM" id="Phobius"/>
    </source>
</evidence>
<feature type="transmembrane region" description="Helical" evidence="4">
    <location>
        <begin position="196"/>
        <end position="214"/>
    </location>
</feature>
<organism evidence="6 7">
    <name type="scientific">Pseudomonas cavernae</name>
    <dbReference type="NCBI Taxonomy" id="2320867"/>
    <lineage>
        <taxon>Bacteria</taxon>
        <taxon>Pseudomonadati</taxon>
        <taxon>Pseudomonadota</taxon>
        <taxon>Gammaproteobacteria</taxon>
        <taxon>Pseudomonadales</taxon>
        <taxon>Pseudomonadaceae</taxon>
        <taxon>Pseudomonas</taxon>
    </lineage>
</organism>
<accession>A0A385YY00</accession>
<dbReference type="AlphaFoldDB" id="A0A385YY00"/>
<dbReference type="EC" id="3.6.1.27" evidence="1"/>
<keyword evidence="7" id="KW-1185">Reference proteome</keyword>
<reference evidence="7" key="1">
    <citation type="submission" date="2018-09" db="EMBL/GenBank/DDBJ databases">
        <authorList>
            <person name="Zhu H."/>
        </authorList>
    </citation>
    <scope>NUCLEOTIDE SEQUENCE [LARGE SCALE GENOMIC DNA]</scope>
    <source>
        <strain evidence="7">K2W31S-8</strain>
    </source>
</reference>
<feature type="domain" description="Phosphatidic acid phosphatase type 2/haloperoxidase" evidence="5">
    <location>
        <begin position="52"/>
        <end position="158"/>
    </location>
</feature>
<protein>
    <recommendedName>
        <fullName evidence="1">undecaprenyl-diphosphate phosphatase</fullName>
        <ecNumber evidence="1">3.6.1.27</ecNumber>
    </recommendedName>
    <alternativeName>
        <fullName evidence="2">Undecaprenyl pyrophosphate phosphatase</fullName>
    </alternativeName>
</protein>
<dbReference type="EMBL" id="CP032419">
    <property type="protein sequence ID" value="AYC31444.1"/>
    <property type="molecule type" value="Genomic_DNA"/>
</dbReference>
<dbReference type="PANTHER" id="PTHR14969:SF13">
    <property type="entry name" value="AT30094P"/>
    <property type="match status" value="1"/>
</dbReference>
<dbReference type="SUPFAM" id="SSF48317">
    <property type="entry name" value="Acid phosphatase/Vanadium-dependent haloperoxidase"/>
    <property type="match status" value="1"/>
</dbReference>
<feature type="transmembrane region" description="Helical" evidence="4">
    <location>
        <begin position="51"/>
        <end position="71"/>
    </location>
</feature>
<keyword evidence="4" id="KW-1133">Transmembrane helix</keyword>
<dbReference type="SMART" id="SM00014">
    <property type="entry name" value="acidPPc"/>
    <property type="match status" value="1"/>
</dbReference>
<feature type="transmembrane region" description="Helical" evidence="4">
    <location>
        <begin position="172"/>
        <end position="190"/>
    </location>
</feature>
<keyword evidence="4" id="KW-0472">Membrane</keyword>
<gene>
    <name evidence="6" type="ORF">D3880_03130</name>
</gene>
<keyword evidence="4" id="KW-0812">Transmembrane</keyword>
<comment type="catalytic activity">
    <reaction evidence="3">
        <text>di-trans,octa-cis-undecaprenyl diphosphate + H2O = di-trans,octa-cis-undecaprenyl phosphate + phosphate + H(+)</text>
        <dbReference type="Rhea" id="RHEA:28094"/>
        <dbReference type="ChEBI" id="CHEBI:15377"/>
        <dbReference type="ChEBI" id="CHEBI:15378"/>
        <dbReference type="ChEBI" id="CHEBI:43474"/>
        <dbReference type="ChEBI" id="CHEBI:58405"/>
        <dbReference type="ChEBI" id="CHEBI:60392"/>
        <dbReference type="EC" id="3.6.1.27"/>
    </reaction>
</comment>
<evidence type="ECO:0000313" key="7">
    <source>
        <dbReference type="Proteomes" id="UP000265560"/>
    </source>
</evidence>
<evidence type="ECO:0000259" key="5">
    <source>
        <dbReference type="SMART" id="SM00014"/>
    </source>
</evidence>
<dbReference type="InterPro" id="IPR036938">
    <property type="entry name" value="PAP2/HPO_sf"/>
</dbReference>
<evidence type="ECO:0000313" key="6">
    <source>
        <dbReference type="EMBL" id="AYC31444.1"/>
    </source>
</evidence>
<feature type="transmembrane region" description="Helical" evidence="4">
    <location>
        <begin position="226"/>
        <end position="247"/>
    </location>
</feature>
<dbReference type="RefSeq" id="WP_119892070.1">
    <property type="nucleotide sequence ID" value="NZ_CP032419.1"/>
</dbReference>
<dbReference type="OrthoDB" id="9780918at2"/>
<dbReference type="Gene3D" id="1.20.144.10">
    <property type="entry name" value="Phosphatidic acid phosphatase type 2/haloperoxidase"/>
    <property type="match status" value="1"/>
</dbReference>
<dbReference type="GO" id="GO:0050380">
    <property type="term" value="F:undecaprenyl-diphosphatase activity"/>
    <property type="evidence" value="ECO:0007669"/>
    <property type="project" value="UniProtKB-EC"/>
</dbReference>
<dbReference type="KEGG" id="pcav:D3880_03130"/>
<proteinExistence type="predicted"/>
<dbReference type="InterPro" id="IPR000326">
    <property type="entry name" value="PAP2/HPO"/>
</dbReference>
<dbReference type="Pfam" id="PF01569">
    <property type="entry name" value="PAP2"/>
    <property type="match status" value="1"/>
</dbReference>
<feature type="transmembrane region" description="Helical" evidence="4">
    <location>
        <begin position="28"/>
        <end position="46"/>
    </location>
</feature>
<dbReference type="Proteomes" id="UP000265560">
    <property type="component" value="Chromosome"/>
</dbReference>
<evidence type="ECO:0000256" key="2">
    <source>
        <dbReference type="ARBA" id="ARBA00032707"/>
    </source>
</evidence>
<sequence length="303" mass="33492">MLELLHNMDWVLPLRSPALTQVANGFTWLGYATFILFALPIGYWVWNKGTFFRLLVLIAVTAWLNALLKDIFQDPRPPLELRLDDRVGDSYGLPSGHAQIAVVMWLWLAYEVRRAWFWVVCALICLGVCLSRLYLAAHDVEDVLVGALLGGATLLLFARVKDWAFWREANLGWPLGAALLVTAASLALWPGQAPDYVPLLAGQLVGVSLGLRLEQRTLGFGIAVPAWRRLLAGVLGAVGFVLLQKLLKLLGANLELPPLYWQGLRGLLMGLFVTLLMPWLLVKARLLSARQREPVAVADVAGA</sequence>
<evidence type="ECO:0000256" key="1">
    <source>
        <dbReference type="ARBA" id="ARBA00012374"/>
    </source>
</evidence>
<feature type="transmembrane region" description="Helical" evidence="4">
    <location>
        <begin position="259"/>
        <end position="282"/>
    </location>
</feature>
<feature type="transmembrane region" description="Helical" evidence="4">
    <location>
        <begin position="143"/>
        <end position="160"/>
    </location>
</feature>
<evidence type="ECO:0000256" key="3">
    <source>
        <dbReference type="ARBA" id="ARBA00047594"/>
    </source>
</evidence>
<feature type="transmembrane region" description="Helical" evidence="4">
    <location>
        <begin position="115"/>
        <end position="137"/>
    </location>
</feature>
<feature type="transmembrane region" description="Helical" evidence="4">
    <location>
        <begin position="91"/>
        <end position="108"/>
    </location>
</feature>
<dbReference type="PANTHER" id="PTHR14969">
    <property type="entry name" value="SPHINGOSINE-1-PHOSPHATE PHOSPHOHYDROLASE"/>
    <property type="match status" value="1"/>
</dbReference>
<name>A0A385YY00_9PSED</name>